<evidence type="ECO:0000313" key="2">
    <source>
        <dbReference type="EMBL" id="MCK8143334.1"/>
    </source>
</evidence>
<gene>
    <name evidence="2" type="ORF">MW871_15695</name>
</gene>
<dbReference type="AlphaFoldDB" id="A0A9X2BM87"/>
<evidence type="ECO:0000256" key="1">
    <source>
        <dbReference type="SAM" id="Phobius"/>
    </source>
</evidence>
<evidence type="ECO:0000313" key="3">
    <source>
        <dbReference type="Proteomes" id="UP001139260"/>
    </source>
</evidence>
<reference evidence="2" key="1">
    <citation type="submission" date="2022-04" db="EMBL/GenBank/DDBJ databases">
        <title>Flavobacterium pygoscelis sp. nov. isolated from Chinstrap chick (Pygoscelis antarcticus).</title>
        <authorList>
            <person name="Irgang R."/>
            <person name="Poblete-Morales M."/>
            <person name="Avendano-Herrera R."/>
        </authorList>
    </citation>
    <scope>NUCLEOTIDE SEQUENCE</scope>
    <source>
        <strain evidence="2">I-SCBP12n</strain>
    </source>
</reference>
<keyword evidence="1" id="KW-0472">Membrane</keyword>
<accession>A0A9X2BM87</accession>
<organism evidence="2 3">
    <name type="scientific">Flavobacterium pygoscelis</name>
    <dbReference type="NCBI Taxonomy" id="2893176"/>
    <lineage>
        <taxon>Bacteria</taxon>
        <taxon>Pseudomonadati</taxon>
        <taxon>Bacteroidota</taxon>
        <taxon>Flavobacteriia</taxon>
        <taxon>Flavobacteriales</taxon>
        <taxon>Flavobacteriaceae</taxon>
        <taxon>Flavobacterium</taxon>
    </lineage>
</organism>
<keyword evidence="1" id="KW-0812">Transmembrane</keyword>
<proteinExistence type="predicted"/>
<comment type="caution">
    <text evidence="2">The sequence shown here is derived from an EMBL/GenBank/DDBJ whole genome shotgun (WGS) entry which is preliminary data.</text>
</comment>
<keyword evidence="1" id="KW-1133">Transmembrane helix</keyword>
<dbReference type="EMBL" id="JALNUB010000018">
    <property type="protein sequence ID" value="MCK8143334.1"/>
    <property type="molecule type" value="Genomic_DNA"/>
</dbReference>
<sequence>MFYKPIFCFLLLGIIALFLAISSLSFFDYINKNGIKTKGKIISYEKDEDGHKTPIIEFKTLEGKLLTKKPYYYSSTDLSIIKTYQNNINKNVEIIYSPKKPEMFIIEKEKKFNYGSVILMIIVSLIFLGIAIGKILGIINIEI</sequence>
<name>A0A9X2BM87_9FLAO</name>
<keyword evidence="3" id="KW-1185">Reference proteome</keyword>
<feature type="transmembrane region" description="Helical" evidence="1">
    <location>
        <begin position="6"/>
        <end position="30"/>
    </location>
</feature>
<dbReference type="Proteomes" id="UP001139260">
    <property type="component" value="Unassembled WGS sequence"/>
</dbReference>
<protein>
    <submittedName>
        <fullName evidence="2">DUF3592 domain-containing protein</fullName>
    </submittedName>
</protein>
<dbReference type="RefSeq" id="WP_248429347.1">
    <property type="nucleotide sequence ID" value="NZ_JALNUB010000018.1"/>
</dbReference>
<feature type="transmembrane region" description="Helical" evidence="1">
    <location>
        <begin position="117"/>
        <end position="141"/>
    </location>
</feature>